<name>A0A6A4HBL7_9AGAR</name>
<dbReference type="AlphaFoldDB" id="A0A6A4HBL7"/>
<protein>
    <submittedName>
        <fullName evidence="2">Uncharacterized protein</fullName>
    </submittedName>
</protein>
<proteinExistence type="predicted"/>
<feature type="compositionally biased region" description="Low complexity" evidence="1">
    <location>
        <begin position="1"/>
        <end position="16"/>
    </location>
</feature>
<accession>A0A6A4HBL7</accession>
<feature type="compositionally biased region" description="Acidic residues" evidence="1">
    <location>
        <begin position="53"/>
        <end position="66"/>
    </location>
</feature>
<organism evidence="2 3">
    <name type="scientific">Gymnopus androsaceus JB14</name>
    <dbReference type="NCBI Taxonomy" id="1447944"/>
    <lineage>
        <taxon>Eukaryota</taxon>
        <taxon>Fungi</taxon>
        <taxon>Dikarya</taxon>
        <taxon>Basidiomycota</taxon>
        <taxon>Agaricomycotina</taxon>
        <taxon>Agaricomycetes</taxon>
        <taxon>Agaricomycetidae</taxon>
        <taxon>Agaricales</taxon>
        <taxon>Marasmiineae</taxon>
        <taxon>Omphalotaceae</taxon>
        <taxon>Gymnopus</taxon>
    </lineage>
</organism>
<keyword evidence="3" id="KW-1185">Reference proteome</keyword>
<dbReference type="Proteomes" id="UP000799118">
    <property type="component" value="Unassembled WGS sequence"/>
</dbReference>
<reference evidence="2" key="1">
    <citation type="journal article" date="2019" name="Environ. Microbiol.">
        <title>Fungal ecological strategies reflected in gene transcription - a case study of two litter decomposers.</title>
        <authorList>
            <person name="Barbi F."/>
            <person name="Kohler A."/>
            <person name="Barry K."/>
            <person name="Baskaran P."/>
            <person name="Daum C."/>
            <person name="Fauchery L."/>
            <person name="Ihrmark K."/>
            <person name="Kuo A."/>
            <person name="LaButti K."/>
            <person name="Lipzen A."/>
            <person name="Morin E."/>
            <person name="Grigoriev I.V."/>
            <person name="Henrissat B."/>
            <person name="Lindahl B."/>
            <person name="Martin F."/>
        </authorList>
    </citation>
    <scope>NUCLEOTIDE SEQUENCE</scope>
    <source>
        <strain evidence="2">JB14</strain>
    </source>
</reference>
<gene>
    <name evidence="2" type="ORF">BT96DRAFT_942230</name>
</gene>
<evidence type="ECO:0000313" key="2">
    <source>
        <dbReference type="EMBL" id="KAE9395709.1"/>
    </source>
</evidence>
<feature type="region of interest" description="Disordered" evidence="1">
    <location>
        <begin position="1"/>
        <end position="71"/>
    </location>
</feature>
<dbReference type="EMBL" id="ML769526">
    <property type="protein sequence ID" value="KAE9395709.1"/>
    <property type="molecule type" value="Genomic_DNA"/>
</dbReference>
<evidence type="ECO:0000256" key="1">
    <source>
        <dbReference type="SAM" id="MobiDB-lite"/>
    </source>
</evidence>
<evidence type="ECO:0000313" key="3">
    <source>
        <dbReference type="Proteomes" id="UP000799118"/>
    </source>
</evidence>
<sequence>MSLKPSKGSSLKSSSSDIVATASAEKTNAPDPPVLPNEDTPGPAALPKNENAPEPEDELNEVDEEPEVKKRGNLGAFKGAYSRFLRKHLPDYAKVTARAEKSTWLTGFAKKWMDKFPWHTGKEPAEFAVLKGKGSSTLSEDECNALLKKRDALQEEVKVPATAQIVNWLRCYVGKVSEISPPAKPKGVDPFLLLLLKLLQQMVKGGPHHTENVKFYMHHEKYRPKVQVEYECQMKENPEAAIGGSMNHLGFRVKIASELWATKEQSV</sequence>